<evidence type="ECO:0000313" key="3">
    <source>
        <dbReference type="Proteomes" id="UP001389717"/>
    </source>
</evidence>
<feature type="domain" description="DinB-like" evidence="1">
    <location>
        <begin position="20"/>
        <end position="148"/>
    </location>
</feature>
<proteinExistence type="predicted"/>
<dbReference type="Pfam" id="PF12867">
    <property type="entry name" value="DinB_2"/>
    <property type="match status" value="1"/>
</dbReference>
<protein>
    <submittedName>
        <fullName evidence="2">DinB family protein</fullName>
    </submittedName>
</protein>
<name>A0ABU9KC88_9BACI</name>
<gene>
    <name evidence="2" type="ORF">AAEO50_15730</name>
</gene>
<reference evidence="2 3" key="1">
    <citation type="submission" date="2024-04" db="EMBL/GenBank/DDBJ databases">
        <title>Bacillus oryzaecorticis sp. nov., a moderately halophilic bacterium isolated from rice husks.</title>
        <authorList>
            <person name="Zhu H.-S."/>
        </authorList>
    </citation>
    <scope>NUCLEOTIDE SEQUENCE [LARGE SCALE GENOMIC DNA]</scope>
    <source>
        <strain evidence="2 3">ZC255</strain>
    </source>
</reference>
<dbReference type="Proteomes" id="UP001389717">
    <property type="component" value="Unassembled WGS sequence"/>
</dbReference>
<dbReference type="InterPro" id="IPR024775">
    <property type="entry name" value="DinB-like"/>
</dbReference>
<organism evidence="2 3">
    <name type="scientific">Rossellomorea oryzaecorticis</name>
    <dbReference type="NCBI Taxonomy" id="1396505"/>
    <lineage>
        <taxon>Bacteria</taxon>
        <taxon>Bacillati</taxon>
        <taxon>Bacillota</taxon>
        <taxon>Bacilli</taxon>
        <taxon>Bacillales</taxon>
        <taxon>Bacillaceae</taxon>
        <taxon>Rossellomorea</taxon>
    </lineage>
</organism>
<keyword evidence="3" id="KW-1185">Reference proteome</keyword>
<evidence type="ECO:0000259" key="1">
    <source>
        <dbReference type="Pfam" id="PF12867"/>
    </source>
</evidence>
<sequence>MKKEELLDHHDYFISWLNELNNVEEDKWYAPMEEGKWSIAANVSHIIKWDQYSLEHILLPSLQEGAVLPAFPEFEEFNRKAAAYAHNEITHKHLLKEGIETRKSTLAYIDSLTEEELDLSFEVGDHHYTLREFFEDFMGHDKHHQNQIEEALYKEKA</sequence>
<dbReference type="Gene3D" id="1.20.120.450">
    <property type="entry name" value="dinb family like domain"/>
    <property type="match status" value="1"/>
</dbReference>
<accession>A0ABU9KC88</accession>
<dbReference type="InterPro" id="IPR034660">
    <property type="entry name" value="DinB/YfiT-like"/>
</dbReference>
<dbReference type="SUPFAM" id="SSF109854">
    <property type="entry name" value="DinB/YfiT-like putative metalloenzymes"/>
    <property type="match status" value="1"/>
</dbReference>
<dbReference type="EMBL" id="JBBYAF010000034">
    <property type="protein sequence ID" value="MEL3973734.1"/>
    <property type="molecule type" value="Genomic_DNA"/>
</dbReference>
<dbReference type="RefSeq" id="WP_341985243.1">
    <property type="nucleotide sequence ID" value="NZ_JBBYAF010000034.1"/>
</dbReference>
<evidence type="ECO:0000313" key="2">
    <source>
        <dbReference type="EMBL" id="MEL3973734.1"/>
    </source>
</evidence>
<comment type="caution">
    <text evidence="2">The sequence shown here is derived from an EMBL/GenBank/DDBJ whole genome shotgun (WGS) entry which is preliminary data.</text>
</comment>